<dbReference type="KEGG" id="apre:CNX65_12440"/>
<protein>
    <submittedName>
        <fullName evidence="1">Uncharacterized protein</fullName>
    </submittedName>
</protein>
<reference evidence="1" key="1">
    <citation type="submission" date="2017-09" db="EMBL/GenBank/DDBJ databases">
        <title>Complete Genome Sequence of ansamitocin-producing Bacterium Actinosynnema pretiosum X47.</title>
        <authorList>
            <person name="Cao G."/>
            <person name="Zong G."/>
            <person name="Zhong C."/>
            <person name="Fu J."/>
        </authorList>
    </citation>
    <scope>NUCLEOTIDE SEQUENCE [LARGE SCALE GENOMIC DNA]</scope>
    <source>
        <strain evidence="1">X47</strain>
    </source>
</reference>
<keyword evidence="2" id="KW-1185">Reference proteome</keyword>
<dbReference type="EMBL" id="CP023445">
    <property type="protein sequence ID" value="ATE54001.1"/>
    <property type="molecule type" value="Genomic_DNA"/>
</dbReference>
<organism evidence="1 2">
    <name type="scientific">Actinosynnema pretiosum</name>
    <dbReference type="NCBI Taxonomy" id="42197"/>
    <lineage>
        <taxon>Bacteria</taxon>
        <taxon>Bacillati</taxon>
        <taxon>Actinomycetota</taxon>
        <taxon>Actinomycetes</taxon>
        <taxon>Pseudonocardiales</taxon>
        <taxon>Pseudonocardiaceae</taxon>
        <taxon>Actinosynnema</taxon>
    </lineage>
</organism>
<dbReference type="RefSeq" id="WP_096492926.1">
    <property type="nucleotide sequence ID" value="NZ_CP023445.1"/>
</dbReference>
<gene>
    <name evidence="1" type="ORF">CNX65_12440</name>
</gene>
<name>A0A290Z4M1_9PSEU</name>
<dbReference type="Proteomes" id="UP000218505">
    <property type="component" value="Chromosome"/>
</dbReference>
<dbReference type="AlphaFoldDB" id="A0A290Z4M1"/>
<sequence>MVDRLVLAAAELGFLLRVRPPALAGVREELALPAPRAPHDGLDSLVHRGLATRTGRAFRPSPRLAAVIEAAATADRITRMLGWRGDVPVLTHLLSGPRGHLRLCPDGAGGWDVRLLEPGVTASAQAGRFLDAHLSGDRESSVLLKIGSPQGNVSMAVAVDGQGRWSMSDSLSVPTTPSSRAIAVARIAELLAG</sequence>
<proteinExistence type="predicted"/>
<accession>A0A290Z4M1</accession>
<evidence type="ECO:0000313" key="1">
    <source>
        <dbReference type="EMBL" id="ATE54001.1"/>
    </source>
</evidence>
<evidence type="ECO:0000313" key="2">
    <source>
        <dbReference type="Proteomes" id="UP000218505"/>
    </source>
</evidence>